<protein>
    <submittedName>
        <fullName evidence="3">Sulfotransferase family cytosolic 1B member</fullName>
    </submittedName>
</protein>
<dbReference type="InterPro" id="IPR000863">
    <property type="entry name" value="Sulfotransferase_dom"/>
</dbReference>
<dbReference type="SUPFAM" id="SSF52540">
    <property type="entry name" value="P-loop containing nucleoside triphosphate hydrolases"/>
    <property type="match status" value="1"/>
</dbReference>
<organism evidence="3 4">
    <name type="scientific">Daphnia magna</name>
    <dbReference type="NCBI Taxonomy" id="35525"/>
    <lineage>
        <taxon>Eukaryota</taxon>
        <taxon>Metazoa</taxon>
        <taxon>Ecdysozoa</taxon>
        <taxon>Arthropoda</taxon>
        <taxon>Crustacea</taxon>
        <taxon>Branchiopoda</taxon>
        <taxon>Diplostraca</taxon>
        <taxon>Cladocera</taxon>
        <taxon>Anomopoda</taxon>
        <taxon>Daphniidae</taxon>
        <taxon>Daphnia</taxon>
    </lineage>
</organism>
<dbReference type="STRING" id="35525.A0A0P5Z7Z6"/>
<evidence type="ECO:0000313" key="3">
    <source>
        <dbReference type="EMBL" id="KZS13784.1"/>
    </source>
</evidence>
<dbReference type="PANTHER" id="PTHR11783">
    <property type="entry name" value="SULFOTRANSFERASE SULT"/>
    <property type="match status" value="1"/>
</dbReference>
<dbReference type="AlphaFoldDB" id="A0A0P5Z7Z6"/>
<proteinExistence type="inferred from homology"/>
<dbReference type="EMBL" id="LRGB01001036">
    <property type="protein sequence ID" value="KZS13784.1"/>
    <property type="molecule type" value="Genomic_DNA"/>
</dbReference>
<dbReference type="InterPro" id="IPR027417">
    <property type="entry name" value="P-loop_NTPase"/>
</dbReference>
<reference evidence="3 4" key="1">
    <citation type="submission" date="2016-03" db="EMBL/GenBank/DDBJ databases">
        <title>EvidentialGene: Evidence-directed Construction of Genes on Genomes.</title>
        <authorList>
            <person name="Gilbert D.G."/>
            <person name="Choi J.-H."/>
            <person name="Mockaitis K."/>
            <person name="Colbourne J."/>
            <person name="Pfrender M."/>
        </authorList>
    </citation>
    <scope>NUCLEOTIDE SEQUENCE [LARGE SCALE GENOMIC DNA]</scope>
    <source>
        <strain evidence="3 4">Xinb3</strain>
        <tissue evidence="3">Complete organism</tissue>
    </source>
</reference>
<evidence type="ECO:0000313" key="4">
    <source>
        <dbReference type="Proteomes" id="UP000076858"/>
    </source>
</evidence>
<accession>A0A0P5Z7Z6</accession>
<dbReference type="Proteomes" id="UP000076858">
    <property type="component" value="Unassembled WGS sequence"/>
</dbReference>
<sequence length="400" mass="46641">MPDTLDPHPSAFVAMANGAGNCRKQNGRVETRPCLEINFIPVPGTNDEQFQKDFPAYKDGLVYSNPGRYVLMPEYPKKAEIVYNLKPRPDDVYVLTFPKCGTTWMQELVWLVTNQCDFEKAKTPLNIRSPFLEMNYMLPKVLTDKYERDAIVYQTGIPGISKFLEILDYWNLRDVLRPHVKKLVNMVCGHVMRDVQEMEQMTETRIIKSHLPLYLLNPELLKTSKVVYVARNPKDVLVSYFHYHKLIHFHQFTGDLESFADYFMSDKVYASPFFPHLLDAWSKRHHPNLLFVFYEDLKRDLRGEIQKVVSFLGKSLSEEQLTKLTEHLRLDQFAKNEAVNYEVCKELGFMNNSGHFIRKGKTGDWKNHFSPELNAKIDLWIESNLQGTDLSFVTELDQQD</sequence>
<name>A0A0P5Z7Z6_9CRUS</name>
<comment type="caution">
    <text evidence="3">The sequence shown here is derived from an EMBL/GenBank/DDBJ whole genome shotgun (WGS) entry which is preliminary data.</text>
</comment>
<dbReference type="OrthoDB" id="205623at2759"/>
<keyword evidence="2 3" id="KW-0808">Transferase</keyword>
<evidence type="ECO:0000256" key="2">
    <source>
        <dbReference type="ARBA" id="ARBA00022679"/>
    </source>
</evidence>
<comment type="similarity">
    <text evidence="1">Belongs to the sulfotransferase 1 family.</text>
</comment>
<evidence type="ECO:0000256" key="1">
    <source>
        <dbReference type="ARBA" id="ARBA00005771"/>
    </source>
</evidence>
<dbReference type="GO" id="GO:0008146">
    <property type="term" value="F:sulfotransferase activity"/>
    <property type="evidence" value="ECO:0007669"/>
    <property type="project" value="InterPro"/>
</dbReference>
<gene>
    <name evidence="3" type="ORF">APZ42_021181</name>
</gene>
<dbReference type="Gene3D" id="3.40.50.300">
    <property type="entry name" value="P-loop containing nucleotide triphosphate hydrolases"/>
    <property type="match status" value="1"/>
</dbReference>
<dbReference type="Pfam" id="PF00685">
    <property type="entry name" value="Sulfotransfer_1"/>
    <property type="match status" value="1"/>
</dbReference>
<keyword evidence="4" id="KW-1185">Reference proteome</keyword>